<dbReference type="KEGG" id="spsw:Sps_02569"/>
<name>A0A1S6HQF3_9GAMM</name>
<gene>
    <name evidence="1" type="ORF">Sps_02569</name>
</gene>
<evidence type="ECO:0000313" key="1">
    <source>
        <dbReference type="EMBL" id="AQS37722.1"/>
    </source>
</evidence>
<sequence length="108" mass="12447">MADTFKVLQCTLCIEYVSSIISKLTCHMTLVGYYYSLGQQLIKDGHMFLSNAQRWAQICERQAEIIENLSNAFPERKEYHSDLGISWRRLGDQVSRGQTLDTLDVLNK</sequence>
<organism evidence="1 2">
    <name type="scientific">Shewanella psychrophila</name>
    <dbReference type="NCBI Taxonomy" id="225848"/>
    <lineage>
        <taxon>Bacteria</taxon>
        <taxon>Pseudomonadati</taxon>
        <taxon>Pseudomonadota</taxon>
        <taxon>Gammaproteobacteria</taxon>
        <taxon>Alteromonadales</taxon>
        <taxon>Shewanellaceae</taxon>
        <taxon>Shewanella</taxon>
    </lineage>
</organism>
<proteinExistence type="predicted"/>
<dbReference type="AlphaFoldDB" id="A0A1S6HQF3"/>
<dbReference type="EMBL" id="CP014782">
    <property type="protein sequence ID" value="AQS37722.1"/>
    <property type="molecule type" value="Genomic_DNA"/>
</dbReference>
<evidence type="ECO:0000313" key="2">
    <source>
        <dbReference type="Proteomes" id="UP000189545"/>
    </source>
</evidence>
<reference evidence="1 2" key="1">
    <citation type="submission" date="2016-03" db="EMBL/GenBank/DDBJ databases">
        <title>Complete genome sequence of Shewanella psychrophila WP2, a deep sea bacterium isolated from west Pacific sediment.</title>
        <authorList>
            <person name="Xu G."/>
            <person name="Jian H."/>
        </authorList>
    </citation>
    <scope>NUCLEOTIDE SEQUENCE [LARGE SCALE GENOMIC DNA]</scope>
    <source>
        <strain evidence="1 2">WP2</strain>
    </source>
</reference>
<accession>A0A1S6HQF3</accession>
<protein>
    <submittedName>
        <fullName evidence="1">Uncharacterized protein</fullName>
    </submittedName>
</protein>
<keyword evidence="2" id="KW-1185">Reference proteome</keyword>
<dbReference type="Proteomes" id="UP000189545">
    <property type="component" value="Chromosome"/>
</dbReference>